<dbReference type="EMBL" id="LGGP01000369">
    <property type="protein sequence ID" value="KUK78500.1"/>
    <property type="molecule type" value="Genomic_DNA"/>
</dbReference>
<name>A0A101HKH2_9BACT</name>
<proteinExistence type="predicted"/>
<dbReference type="Proteomes" id="UP000054092">
    <property type="component" value="Unassembled WGS sequence"/>
</dbReference>
<sequence length="33" mass="4114">MREKRRENLADVDRYLEKVKTDALKRYMTFIHS</sequence>
<evidence type="ECO:0000313" key="1">
    <source>
        <dbReference type="EMBL" id="KUK78500.1"/>
    </source>
</evidence>
<reference evidence="2" key="1">
    <citation type="journal article" date="2015" name="MBio">
        <title>Genome-Resolved Metagenomic Analysis Reveals Roles for Candidate Phyla and Other Microbial Community Members in Biogeochemical Transformations in Oil Reservoirs.</title>
        <authorList>
            <person name="Hu P."/>
            <person name="Tom L."/>
            <person name="Singh A."/>
            <person name="Thomas B.C."/>
            <person name="Baker B.J."/>
            <person name="Piceno Y.M."/>
            <person name="Andersen G.L."/>
            <person name="Banfield J.F."/>
        </authorList>
    </citation>
    <scope>NUCLEOTIDE SEQUENCE [LARGE SCALE GENOMIC DNA]</scope>
</reference>
<gene>
    <name evidence="1" type="ORF">XD94_1708</name>
</gene>
<organism evidence="1 2">
    <name type="scientific">Mesotoga prima</name>
    <dbReference type="NCBI Taxonomy" id="1184387"/>
    <lineage>
        <taxon>Bacteria</taxon>
        <taxon>Thermotogati</taxon>
        <taxon>Thermotogota</taxon>
        <taxon>Thermotogae</taxon>
        <taxon>Kosmotogales</taxon>
        <taxon>Kosmotogaceae</taxon>
        <taxon>Mesotoga</taxon>
    </lineage>
</organism>
<evidence type="ECO:0000313" key="2">
    <source>
        <dbReference type="Proteomes" id="UP000054092"/>
    </source>
</evidence>
<dbReference type="PATRIC" id="fig|1184387.3.peg.95"/>
<protein>
    <submittedName>
        <fullName evidence="1">Uncharacterized protein</fullName>
    </submittedName>
</protein>
<dbReference type="AlphaFoldDB" id="A0A101HKH2"/>
<comment type="caution">
    <text evidence="1">The sequence shown here is derived from an EMBL/GenBank/DDBJ whole genome shotgun (WGS) entry which is preliminary data.</text>
</comment>
<accession>A0A101HKH2</accession>